<dbReference type="PANTHER" id="PTHR24100">
    <property type="entry name" value="BUTYROPHILIN"/>
    <property type="match status" value="1"/>
</dbReference>
<evidence type="ECO:0000256" key="9">
    <source>
        <dbReference type="SAM" id="SignalP"/>
    </source>
</evidence>
<keyword evidence="12" id="KW-1185">Reference proteome</keyword>
<dbReference type="InterPro" id="IPR003599">
    <property type="entry name" value="Ig_sub"/>
</dbReference>
<evidence type="ECO:0000256" key="7">
    <source>
        <dbReference type="SAM" id="MobiDB-lite"/>
    </source>
</evidence>
<keyword evidence="8" id="KW-1133">Transmembrane helix</keyword>
<gene>
    <name evidence="11" type="ORF">AKAME5_001616600</name>
</gene>
<dbReference type="InterPro" id="IPR036179">
    <property type="entry name" value="Ig-like_dom_sf"/>
</dbReference>
<feature type="region of interest" description="Disordered" evidence="7">
    <location>
        <begin position="169"/>
        <end position="194"/>
    </location>
</feature>
<keyword evidence="4" id="KW-1015">Disulfide bond</keyword>
<dbReference type="PANTHER" id="PTHR24100:SF151">
    <property type="entry name" value="ICOS LIGAND"/>
    <property type="match status" value="1"/>
</dbReference>
<feature type="domain" description="Ig-like" evidence="10">
    <location>
        <begin position="32"/>
        <end position="154"/>
    </location>
</feature>
<accession>A0AAD3N243</accession>
<feature type="chain" id="PRO_5041965974" evidence="9">
    <location>
        <begin position="36"/>
        <end position="304"/>
    </location>
</feature>
<dbReference type="Pfam" id="PF07686">
    <property type="entry name" value="V-set"/>
    <property type="match status" value="1"/>
</dbReference>
<dbReference type="InterPro" id="IPR050504">
    <property type="entry name" value="IgSF_BTN/MOG"/>
</dbReference>
<comment type="caution">
    <text evidence="11">The sequence shown here is derived from an EMBL/GenBank/DDBJ whole genome shotgun (WGS) entry which is preliminary data.</text>
</comment>
<evidence type="ECO:0000256" key="8">
    <source>
        <dbReference type="SAM" id="Phobius"/>
    </source>
</evidence>
<dbReference type="InterPro" id="IPR013783">
    <property type="entry name" value="Ig-like_fold"/>
</dbReference>
<name>A0AAD3N243_LATJO</name>
<keyword evidence="2 9" id="KW-0732">Signal</keyword>
<evidence type="ECO:0000256" key="1">
    <source>
        <dbReference type="ARBA" id="ARBA00004370"/>
    </source>
</evidence>
<evidence type="ECO:0000256" key="2">
    <source>
        <dbReference type="ARBA" id="ARBA00022729"/>
    </source>
</evidence>
<dbReference type="GO" id="GO:0009897">
    <property type="term" value="C:external side of plasma membrane"/>
    <property type="evidence" value="ECO:0007669"/>
    <property type="project" value="TreeGrafter"/>
</dbReference>
<keyword evidence="5" id="KW-0325">Glycoprotein</keyword>
<dbReference type="Proteomes" id="UP001279410">
    <property type="component" value="Unassembled WGS sequence"/>
</dbReference>
<feature type="transmembrane region" description="Helical" evidence="8">
    <location>
        <begin position="200"/>
        <end position="218"/>
    </location>
</feature>
<organism evidence="11 12">
    <name type="scientific">Lates japonicus</name>
    <name type="common">Japanese lates</name>
    <dbReference type="NCBI Taxonomy" id="270547"/>
    <lineage>
        <taxon>Eukaryota</taxon>
        <taxon>Metazoa</taxon>
        <taxon>Chordata</taxon>
        <taxon>Craniata</taxon>
        <taxon>Vertebrata</taxon>
        <taxon>Euteleostomi</taxon>
        <taxon>Actinopterygii</taxon>
        <taxon>Neopterygii</taxon>
        <taxon>Teleostei</taxon>
        <taxon>Neoteleostei</taxon>
        <taxon>Acanthomorphata</taxon>
        <taxon>Carangaria</taxon>
        <taxon>Carangaria incertae sedis</taxon>
        <taxon>Centropomidae</taxon>
        <taxon>Lates</taxon>
    </lineage>
</organism>
<comment type="subcellular location">
    <subcellularLocation>
        <location evidence="1">Membrane</location>
    </subcellularLocation>
</comment>
<protein>
    <submittedName>
        <fullName evidence="11">Myelin-oligodendrocyte glycoprotein-like isoform X2</fullName>
    </submittedName>
</protein>
<dbReference type="GO" id="GO:0050852">
    <property type="term" value="P:T cell receptor signaling pathway"/>
    <property type="evidence" value="ECO:0007669"/>
    <property type="project" value="TreeGrafter"/>
</dbReference>
<evidence type="ECO:0000256" key="4">
    <source>
        <dbReference type="ARBA" id="ARBA00023157"/>
    </source>
</evidence>
<dbReference type="Gene3D" id="2.60.40.10">
    <property type="entry name" value="Immunoglobulins"/>
    <property type="match status" value="1"/>
</dbReference>
<dbReference type="GO" id="GO:1903037">
    <property type="term" value="P:regulation of leukocyte cell-cell adhesion"/>
    <property type="evidence" value="ECO:0007669"/>
    <property type="project" value="UniProtKB-ARBA"/>
</dbReference>
<dbReference type="AlphaFoldDB" id="A0AAD3N243"/>
<dbReference type="GO" id="GO:0005102">
    <property type="term" value="F:signaling receptor binding"/>
    <property type="evidence" value="ECO:0007669"/>
    <property type="project" value="TreeGrafter"/>
</dbReference>
<reference evidence="11" key="1">
    <citation type="submission" date="2022-08" db="EMBL/GenBank/DDBJ databases">
        <title>Genome sequencing of akame (Lates japonicus).</title>
        <authorList>
            <person name="Hashiguchi Y."/>
            <person name="Takahashi H."/>
        </authorList>
    </citation>
    <scope>NUCLEOTIDE SEQUENCE</scope>
    <source>
        <strain evidence="11">Kochi</strain>
    </source>
</reference>
<evidence type="ECO:0000256" key="6">
    <source>
        <dbReference type="ARBA" id="ARBA00023319"/>
    </source>
</evidence>
<dbReference type="SMART" id="SM00409">
    <property type="entry name" value="IG"/>
    <property type="match status" value="1"/>
</dbReference>
<keyword evidence="3 8" id="KW-0472">Membrane</keyword>
<keyword evidence="6" id="KW-0393">Immunoglobulin domain</keyword>
<dbReference type="GO" id="GO:0001817">
    <property type="term" value="P:regulation of cytokine production"/>
    <property type="evidence" value="ECO:0007669"/>
    <property type="project" value="TreeGrafter"/>
</dbReference>
<evidence type="ECO:0000259" key="10">
    <source>
        <dbReference type="PROSITE" id="PS50835"/>
    </source>
</evidence>
<dbReference type="GO" id="GO:0050863">
    <property type="term" value="P:regulation of T cell activation"/>
    <property type="evidence" value="ECO:0007669"/>
    <property type="project" value="UniProtKB-ARBA"/>
</dbReference>
<dbReference type="EMBL" id="BRZM01000070">
    <property type="protein sequence ID" value="GLD64630.1"/>
    <property type="molecule type" value="Genomic_DNA"/>
</dbReference>
<dbReference type="FunFam" id="2.60.40.10:FF:000142">
    <property type="entry name" value="V-set domain-containing T-cell activation inhibitor 1"/>
    <property type="match status" value="1"/>
</dbReference>
<dbReference type="PROSITE" id="PS50835">
    <property type="entry name" value="IG_LIKE"/>
    <property type="match status" value="1"/>
</dbReference>
<sequence length="304" mass="34481">MDIKELGYKFSLSPLILRLTLVACLLLFTCTPAGGQYRVIGSNQPIEAAPGDDVVLPCCVDPPQDVVGLTVEWSKPDLRPDPRDRLSRVHYVHLYRDAREVPDMKIPSYMMRTALFADGLRQGNISLKITNVTLEDGGRYRCFIPKLKSHTQFSIVHLVVKPAPTKAGTTETPLFTRNLQTPDPEEEKNNSGDFPPRSRLMLPLLFLLIVVGVAAGYLQMQRLMESSSEPLGRVYLIWLWEAVGHLGPLWALGFTTTLSAQSYYIIHRSSSSAHRHHHEQRRIIITMKYQLDDHRRIRFSPLRG</sequence>
<evidence type="ECO:0000313" key="11">
    <source>
        <dbReference type="EMBL" id="GLD64630.1"/>
    </source>
</evidence>
<evidence type="ECO:0000313" key="12">
    <source>
        <dbReference type="Proteomes" id="UP001279410"/>
    </source>
</evidence>
<dbReference type="InterPro" id="IPR013106">
    <property type="entry name" value="Ig_V-set"/>
</dbReference>
<evidence type="ECO:0000256" key="5">
    <source>
        <dbReference type="ARBA" id="ARBA00023180"/>
    </source>
</evidence>
<feature type="compositionally biased region" description="Polar residues" evidence="7">
    <location>
        <begin position="169"/>
        <end position="181"/>
    </location>
</feature>
<evidence type="ECO:0000256" key="3">
    <source>
        <dbReference type="ARBA" id="ARBA00023136"/>
    </source>
</evidence>
<dbReference type="InterPro" id="IPR007110">
    <property type="entry name" value="Ig-like_dom"/>
</dbReference>
<feature type="signal peptide" evidence="9">
    <location>
        <begin position="1"/>
        <end position="35"/>
    </location>
</feature>
<dbReference type="SUPFAM" id="SSF48726">
    <property type="entry name" value="Immunoglobulin"/>
    <property type="match status" value="1"/>
</dbReference>
<keyword evidence="8" id="KW-0812">Transmembrane</keyword>
<proteinExistence type="predicted"/>